<dbReference type="EMBL" id="BNCK01000002">
    <property type="protein sequence ID" value="GHF85270.1"/>
    <property type="molecule type" value="Genomic_DNA"/>
</dbReference>
<organism evidence="1 2">
    <name type="scientific">Thalassotalea marina</name>
    <dbReference type="NCBI Taxonomy" id="1673741"/>
    <lineage>
        <taxon>Bacteria</taxon>
        <taxon>Pseudomonadati</taxon>
        <taxon>Pseudomonadota</taxon>
        <taxon>Gammaproteobacteria</taxon>
        <taxon>Alteromonadales</taxon>
        <taxon>Colwelliaceae</taxon>
        <taxon>Thalassotalea</taxon>
    </lineage>
</organism>
<evidence type="ECO:0000313" key="1">
    <source>
        <dbReference type="EMBL" id="GHF85270.1"/>
    </source>
</evidence>
<gene>
    <name evidence="1" type="ORF">GCM10017161_11030</name>
</gene>
<keyword evidence="2" id="KW-1185">Reference proteome</keyword>
<dbReference type="AlphaFoldDB" id="A0A919BFJ5"/>
<dbReference type="InterPro" id="IPR029058">
    <property type="entry name" value="AB_hydrolase_fold"/>
</dbReference>
<evidence type="ECO:0000313" key="2">
    <source>
        <dbReference type="Proteomes" id="UP000623842"/>
    </source>
</evidence>
<reference evidence="1" key="1">
    <citation type="journal article" date="2014" name="Int. J. Syst. Evol. Microbiol.">
        <title>Complete genome sequence of Corynebacterium casei LMG S-19264T (=DSM 44701T), isolated from a smear-ripened cheese.</title>
        <authorList>
            <consortium name="US DOE Joint Genome Institute (JGI-PGF)"/>
            <person name="Walter F."/>
            <person name="Albersmeier A."/>
            <person name="Kalinowski J."/>
            <person name="Ruckert C."/>
        </authorList>
    </citation>
    <scope>NUCLEOTIDE SEQUENCE</scope>
    <source>
        <strain evidence="1">KCTC 42731</strain>
    </source>
</reference>
<dbReference type="Gene3D" id="3.40.50.1820">
    <property type="entry name" value="alpha/beta hydrolase"/>
    <property type="match status" value="1"/>
</dbReference>
<proteinExistence type="predicted"/>
<reference evidence="1" key="2">
    <citation type="submission" date="2020-09" db="EMBL/GenBank/DDBJ databases">
        <authorList>
            <person name="Sun Q."/>
            <person name="Kim S."/>
        </authorList>
    </citation>
    <scope>NUCLEOTIDE SEQUENCE</scope>
    <source>
        <strain evidence="1">KCTC 42731</strain>
    </source>
</reference>
<sequence>MNNLLYIHGFNSSPKSLKAELTKSYIKEQQLSVNFYCPQVASSPKAAIQQLEEIVDSEPSANWCFVGSSLGGYFASYLAEKYSGKAVLVNPAVRPFELLTDYIGEQTNPYTDEVYQVKPSHMDDLADLYQQNIATQNYMVMVQTADEVLDYRQAVDKYHNTQLIVQEGGDHSFINYSAMLPSVMRFLALQ</sequence>
<dbReference type="PANTHER" id="PTHR35602:SF3">
    <property type="entry name" value="ESTERASE YQIA"/>
    <property type="match status" value="1"/>
</dbReference>
<dbReference type="Pfam" id="PF05728">
    <property type="entry name" value="UPF0227"/>
    <property type="match status" value="1"/>
</dbReference>
<dbReference type="Proteomes" id="UP000623842">
    <property type="component" value="Unassembled WGS sequence"/>
</dbReference>
<protein>
    <submittedName>
        <fullName evidence="1">Esterase</fullName>
    </submittedName>
</protein>
<accession>A0A919BFJ5</accession>
<comment type="caution">
    <text evidence="1">The sequence shown here is derived from an EMBL/GenBank/DDBJ whole genome shotgun (WGS) entry which is preliminary data.</text>
</comment>
<dbReference type="RefSeq" id="WP_189768097.1">
    <property type="nucleotide sequence ID" value="NZ_BNCK01000002.1"/>
</dbReference>
<dbReference type="InterPro" id="IPR008886">
    <property type="entry name" value="UPF0227/Esterase_YqiA"/>
</dbReference>
<name>A0A919BFJ5_9GAMM</name>
<dbReference type="PANTHER" id="PTHR35602">
    <property type="entry name" value="ESTERASE YQIA-RELATED"/>
    <property type="match status" value="1"/>
</dbReference>
<dbReference type="SUPFAM" id="SSF53474">
    <property type="entry name" value="alpha/beta-Hydrolases"/>
    <property type="match status" value="1"/>
</dbReference>